<evidence type="ECO:0008006" key="4">
    <source>
        <dbReference type="Google" id="ProtNLM"/>
    </source>
</evidence>
<keyword evidence="3" id="KW-1185">Reference proteome</keyword>
<protein>
    <recommendedName>
        <fullName evidence="4">Secreted protein</fullName>
    </recommendedName>
</protein>
<evidence type="ECO:0000313" key="3">
    <source>
        <dbReference type="Proteomes" id="UP000076038"/>
    </source>
</evidence>
<dbReference type="PATRIC" id="fig|1653479.3.peg.264"/>
<reference evidence="2 3" key="1">
    <citation type="journal article" date="2016" name="Genome Announc.">
        <title>Complete Genome and Plasmid Sequences for Rhodococcus fascians D188 and Draft Sequences for Rhodococcus Isolates PBTS 1 and PBTS 2.</title>
        <authorList>
            <person name="Stamler R.A."/>
            <person name="Vereecke D."/>
            <person name="Zhang Y."/>
            <person name="Schilkey F."/>
            <person name="Devitt N."/>
            <person name="Randall J.J."/>
        </authorList>
    </citation>
    <scope>NUCLEOTIDE SEQUENCE [LARGE SCALE GENOMIC DNA]</scope>
    <source>
        <strain evidence="2 3">PBTS2</strain>
    </source>
</reference>
<feature type="signal peptide" evidence="1">
    <location>
        <begin position="1"/>
        <end position="38"/>
    </location>
</feature>
<sequence length="289" mass="28480">MIRMGNITVLRTRGTRRVVTALAVAAAAALVVPTSASAQPLVPMAPADLPAAPADPAALIAQFLPAPGEPLPNLSDIEALASFAPAIVGAAAGPADVGAAPAADLLGQARALLETAQLPDQVKSLLESVITFLDGSGGGGPELPADGPVIAQFLYPTLGKGCISDTADSVGTALAVPGPATLPPPGPAAGQAGFVFTALGTAPLAAQQSAPLTVTWLNIDNRRSGTQDLTGAAKINADGPATLSAIADTGPGRVLSVVSGSITTQSKEDAAAPPRSCNFLPTIGTVYVP</sequence>
<evidence type="ECO:0000256" key="1">
    <source>
        <dbReference type="SAM" id="SignalP"/>
    </source>
</evidence>
<proteinExistence type="predicted"/>
<feature type="chain" id="PRO_5007512446" description="Secreted protein" evidence="1">
    <location>
        <begin position="39"/>
        <end position="289"/>
    </location>
</feature>
<gene>
    <name evidence="2" type="ORF">A3Q41_00266</name>
</gene>
<dbReference type="EMBL" id="CP015220">
    <property type="protein sequence ID" value="AMY21590.1"/>
    <property type="molecule type" value="Genomic_DNA"/>
</dbReference>
<dbReference type="KEGG" id="rhs:A3Q41_00266"/>
<accession>A0A143QEV7</accession>
<evidence type="ECO:0000313" key="2">
    <source>
        <dbReference type="EMBL" id="AMY21590.1"/>
    </source>
</evidence>
<name>A0A143QEV7_RHOFA</name>
<dbReference type="Proteomes" id="UP000076038">
    <property type="component" value="Chromosome"/>
</dbReference>
<keyword evidence="1" id="KW-0732">Signal</keyword>
<reference evidence="3" key="2">
    <citation type="submission" date="2016-04" db="EMBL/GenBank/DDBJ databases">
        <title>Complete Genome and Plasmid Sequences for Rhodococcus fascians D188 and Draft Sequences for Rhodococcus spp. Isolates PBTS 1 and PBTS 2.</title>
        <authorList>
            <person name="Stamer R."/>
            <person name="Vereecke D."/>
            <person name="Zhang Y."/>
            <person name="Schilkey F."/>
            <person name="Devitt N."/>
            <person name="Randall J."/>
        </authorList>
    </citation>
    <scope>NUCLEOTIDE SEQUENCE [LARGE SCALE GENOMIC DNA]</scope>
    <source>
        <strain evidence="3">PBTS2</strain>
    </source>
</reference>
<organism evidence="2 3">
    <name type="scientific">Rhodococcoides fascians</name>
    <name type="common">Rhodococcus fascians</name>
    <dbReference type="NCBI Taxonomy" id="1828"/>
    <lineage>
        <taxon>Bacteria</taxon>
        <taxon>Bacillati</taxon>
        <taxon>Actinomycetota</taxon>
        <taxon>Actinomycetes</taxon>
        <taxon>Mycobacteriales</taxon>
        <taxon>Nocardiaceae</taxon>
        <taxon>Rhodococcoides</taxon>
    </lineage>
</organism>
<dbReference type="AlphaFoldDB" id="A0A143QEV7"/>